<organism evidence="11 12">
    <name type="scientific">Mya arenaria</name>
    <name type="common">Soft-shell clam</name>
    <dbReference type="NCBI Taxonomy" id="6604"/>
    <lineage>
        <taxon>Eukaryota</taxon>
        <taxon>Metazoa</taxon>
        <taxon>Spiralia</taxon>
        <taxon>Lophotrochozoa</taxon>
        <taxon>Mollusca</taxon>
        <taxon>Bivalvia</taxon>
        <taxon>Autobranchia</taxon>
        <taxon>Heteroconchia</taxon>
        <taxon>Euheterodonta</taxon>
        <taxon>Imparidentia</taxon>
        <taxon>Neoheterodontei</taxon>
        <taxon>Myida</taxon>
        <taxon>Myoidea</taxon>
        <taxon>Myidae</taxon>
        <taxon>Mya</taxon>
    </lineage>
</organism>
<dbReference type="Pfam" id="PF03987">
    <property type="entry name" value="Autophagy_act_C"/>
    <property type="match status" value="1"/>
</dbReference>
<evidence type="ECO:0000313" key="11">
    <source>
        <dbReference type="EMBL" id="WAR20520.1"/>
    </source>
</evidence>
<dbReference type="SUPFAM" id="SSF74650">
    <property type="entry name" value="Galactose mutarotase-like"/>
    <property type="match status" value="1"/>
</dbReference>
<dbReference type="InterPro" id="IPR011013">
    <property type="entry name" value="Gal_mutarotase_sf_dom"/>
</dbReference>
<proteinExistence type="inferred from homology"/>
<dbReference type="Gene3D" id="2.70.98.10">
    <property type="match status" value="1"/>
</dbReference>
<evidence type="ECO:0000256" key="3">
    <source>
        <dbReference type="ARBA" id="ARBA00006206"/>
    </source>
</evidence>
<dbReference type="Gene3D" id="3.30.1460.50">
    <property type="match status" value="1"/>
</dbReference>
<gene>
    <name evidence="11" type="ORF">MAR_002358</name>
</gene>
<dbReference type="NCBIfam" id="NF008277">
    <property type="entry name" value="PRK11055.1"/>
    <property type="match status" value="1"/>
</dbReference>
<keyword evidence="12" id="KW-1185">Reference proteome</keyword>
<dbReference type="EMBL" id="CP111022">
    <property type="protein sequence ID" value="WAR20520.1"/>
    <property type="molecule type" value="Genomic_DNA"/>
</dbReference>
<keyword evidence="5" id="KW-0833">Ubl conjugation pathway</keyword>
<evidence type="ECO:0000313" key="12">
    <source>
        <dbReference type="Proteomes" id="UP001164746"/>
    </source>
</evidence>
<dbReference type="PANTHER" id="PTHR10091:SF0">
    <property type="entry name" value="GALACTOSE MUTAROTASE"/>
    <property type="match status" value="1"/>
</dbReference>
<sequence length="519" mass="58694">MLACSDVLDDLWEIRYFETECYLSKKTIINVNRNKFQSESESRNEVLQEDTSLSNDEATEMYNNTDCQILSVEYHVLYSESYSVPVLYFNCHLPDGRLLTLNEIWSQVPLNYQERLQQDRWTFLTQVEHPYLGRPFYQLHPCHTDKLMAMVAKVPGGVARNYVISWLSSVGPVVGLNLRPEYGIPEKMAVTKEKYATTADGKDINVYTLRNGRQSEVRLIDWGAIITHIRVPDKNGQIDDITLGYDTFKDGYDTNPFYFGGIIGRYTNRIARGEFRLDDQTYNLTVNNGGNLLHGGNRGFDKRLWESEITQDGVMMRYTSADGEEGFPGEARVNVHFRLTAENELVIDFKATCTKPTVINLTSHPYFNLAGHAAGSLEGHTIRMDAENYTPLNENSIPTGEIARVKGTAFDLTTDTDFAQRLPAVPGNVGFDHNFVVYHAGTGRQMDVYSTEPGVQVYTAYYVDAPKGKGGAKYGQWSGFCLEAQHYPDSPNNPTFPSTTVRPGETYKQTTKYAFSVIR</sequence>
<dbReference type="Pfam" id="PF01263">
    <property type="entry name" value="Aldose_epim"/>
    <property type="match status" value="1"/>
</dbReference>
<evidence type="ECO:0000256" key="4">
    <source>
        <dbReference type="ARBA" id="ARBA00021023"/>
    </source>
</evidence>
<dbReference type="InterPro" id="IPR047215">
    <property type="entry name" value="Galactose_mutarotase-like"/>
</dbReference>
<dbReference type="InterPro" id="IPR014718">
    <property type="entry name" value="GH-type_carb-bd"/>
</dbReference>
<dbReference type="Proteomes" id="UP001164746">
    <property type="component" value="Chromosome 11"/>
</dbReference>
<dbReference type="InterPro" id="IPR008183">
    <property type="entry name" value="Aldose_1/G6P_1-epimerase"/>
</dbReference>
<dbReference type="InterPro" id="IPR007135">
    <property type="entry name" value="Atg3/Atg10"/>
</dbReference>
<keyword evidence="6" id="KW-0072">Autophagy</keyword>
<comment type="function">
    <text evidence="10">Mutarotase that catalyzes the interconversion of beta-D-galactose and alpha-D-galactose during galactose metabolism. Beta-D-galactose is metabolized in the liver into glucose 1-phosphate, the primary metabolic fuel, by the action of four enzymes that constitute the Leloir pathway: GALM, GALK1 (galactokinase), GALT (galactose-1-phosphate uridylyltransferase) and GALE (UDP-galactose-4'-epimerase). Involved in the maintenance of the equilibrium between the beta- and alpha-anomers of galactose, therefore ensuring a sufficient supply of the alpha-anomer for GALK1. Also active on D-glucose although shows a preference for galactose over glucose.</text>
</comment>
<dbReference type="PANTHER" id="PTHR10091">
    <property type="entry name" value="ALDOSE-1-EPIMERASE"/>
    <property type="match status" value="1"/>
</dbReference>
<evidence type="ECO:0000256" key="1">
    <source>
        <dbReference type="ARBA" id="ARBA00001712"/>
    </source>
</evidence>
<accession>A0ABY7FEL7</accession>
<comment type="pathway">
    <text evidence="2">Carbohydrate metabolism; galactose metabolism.</text>
</comment>
<protein>
    <recommendedName>
        <fullName evidence="4">Galactose mutarotase</fullName>
    </recommendedName>
    <alternativeName>
        <fullName evidence="9">Aldose 1-epimerase</fullName>
    </alternativeName>
</protein>
<evidence type="ECO:0000256" key="10">
    <source>
        <dbReference type="ARBA" id="ARBA00045743"/>
    </source>
</evidence>
<comment type="catalytic activity">
    <reaction evidence="1">
        <text>alpha-D-galactose = beta-D-galactose</text>
        <dbReference type="Rhea" id="RHEA:28675"/>
        <dbReference type="ChEBI" id="CHEBI:27667"/>
        <dbReference type="ChEBI" id="CHEBI:28061"/>
        <dbReference type="EC" id="5.1.3.3"/>
    </reaction>
    <physiologicalReaction direction="right-to-left" evidence="1">
        <dbReference type="Rhea" id="RHEA:28677"/>
    </physiologicalReaction>
</comment>
<comment type="similarity">
    <text evidence="3">Belongs to the aldose epimerase family.</text>
</comment>
<evidence type="ECO:0000256" key="9">
    <source>
        <dbReference type="ARBA" id="ARBA00032729"/>
    </source>
</evidence>
<evidence type="ECO:0000256" key="6">
    <source>
        <dbReference type="ARBA" id="ARBA00023006"/>
    </source>
</evidence>
<evidence type="ECO:0000256" key="5">
    <source>
        <dbReference type="ARBA" id="ARBA00022786"/>
    </source>
</evidence>
<evidence type="ECO:0000256" key="7">
    <source>
        <dbReference type="ARBA" id="ARBA00023235"/>
    </source>
</evidence>
<reference evidence="11" key="1">
    <citation type="submission" date="2022-11" db="EMBL/GenBank/DDBJ databases">
        <title>Centuries of genome instability and evolution in soft-shell clam transmissible cancer (bioRxiv).</title>
        <authorList>
            <person name="Hart S.F.M."/>
            <person name="Yonemitsu M.A."/>
            <person name="Giersch R.M."/>
            <person name="Beal B.F."/>
            <person name="Arriagada G."/>
            <person name="Davis B.W."/>
            <person name="Ostrander E.A."/>
            <person name="Goff S.P."/>
            <person name="Metzger M.J."/>
        </authorList>
    </citation>
    <scope>NUCLEOTIDE SEQUENCE</scope>
    <source>
        <strain evidence="11">MELC-2E11</strain>
        <tissue evidence="11">Siphon/mantle</tissue>
    </source>
</reference>
<keyword evidence="7" id="KW-0413">Isomerase</keyword>
<evidence type="ECO:0000256" key="2">
    <source>
        <dbReference type="ARBA" id="ARBA00004947"/>
    </source>
</evidence>
<evidence type="ECO:0000256" key="8">
    <source>
        <dbReference type="ARBA" id="ARBA00023277"/>
    </source>
</evidence>
<keyword evidence="8" id="KW-0119">Carbohydrate metabolism</keyword>
<dbReference type="CDD" id="cd09019">
    <property type="entry name" value="galactose_mutarotase_like"/>
    <property type="match status" value="1"/>
</dbReference>
<name>A0ABY7FEL7_MYAAR</name>